<comment type="caution">
    <text evidence="2">The sequence shown here is derived from an EMBL/GenBank/DDBJ whole genome shotgun (WGS) entry which is preliminary data.</text>
</comment>
<evidence type="ECO:0000313" key="2">
    <source>
        <dbReference type="EMBL" id="MBD2752205.1"/>
    </source>
</evidence>
<sequence>MINRILREELIKRATSSKTVKSIIIIGPRQVGKTTLIKELETELETPITWWNGADADIGELLQMPTPARLRQLIGQTSTLIIDEAQRIETIGQCLKVITDNLKQVKVIAIGSSAFNLGAKTNEPSGRKGEFLLFPFSFGEMVNHHGLLEESRQLNQRLLFGYYPDVINNPGDEQAKLRQLTDNILYRDVVRSERILKPEKLEKLVQELAWQVGKDVSYYELGQTCGLDNQTVEKYILALEKAFVIHRLPCLNRALSNELKKSRKIYFYDNGIRNAVVNQFNPIEQRNDADLLWENFLINERRKYITYQNLQGDRYFWRTHAQQEIDYIEERNGALSAFNFKWNPKAKARFSQSFIKAYHLIETQVVSRDNFFGFIGIE</sequence>
<dbReference type="GO" id="GO:0005524">
    <property type="term" value="F:ATP binding"/>
    <property type="evidence" value="ECO:0007669"/>
    <property type="project" value="UniProtKB-KW"/>
</dbReference>
<dbReference type="PANTHER" id="PTHR43566">
    <property type="entry name" value="CONSERVED PROTEIN"/>
    <property type="match status" value="1"/>
</dbReference>
<dbReference type="SMART" id="SM00382">
    <property type="entry name" value="AAA"/>
    <property type="match status" value="1"/>
</dbReference>
<name>A0A927AYQ3_9BACT</name>
<keyword evidence="3" id="KW-1185">Reference proteome</keyword>
<proteinExistence type="predicted"/>
<dbReference type="RefSeq" id="WP_191037815.1">
    <property type="nucleotide sequence ID" value="NZ_JACXAA010000001.1"/>
</dbReference>
<keyword evidence="2" id="KW-0067">ATP-binding</keyword>
<dbReference type="Gene3D" id="3.40.50.300">
    <property type="entry name" value="P-loop containing nucleotide triphosphate hydrolases"/>
    <property type="match status" value="1"/>
</dbReference>
<keyword evidence="2" id="KW-0547">Nucleotide-binding</keyword>
<feature type="domain" description="AAA+ ATPase" evidence="1">
    <location>
        <begin position="19"/>
        <end position="147"/>
    </location>
</feature>
<gene>
    <name evidence="2" type="ORF">IC230_04825</name>
</gene>
<dbReference type="Pfam" id="PF13173">
    <property type="entry name" value="AAA_14"/>
    <property type="match status" value="1"/>
</dbReference>
<dbReference type="InterPro" id="IPR041682">
    <property type="entry name" value="AAA_14"/>
</dbReference>
<dbReference type="SUPFAM" id="SSF52540">
    <property type="entry name" value="P-loop containing nucleoside triphosphate hydrolases"/>
    <property type="match status" value="1"/>
</dbReference>
<accession>A0A927AYQ3</accession>
<dbReference type="Pfam" id="PF13635">
    <property type="entry name" value="DUF4143"/>
    <property type="match status" value="1"/>
</dbReference>
<dbReference type="PANTHER" id="PTHR43566:SF1">
    <property type="entry name" value="AAA+ ATPASE DOMAIN-CONTAINING PROTEIN"/>
    <property type="match status" value="1"/>
</dbReference>
<dbReference type="InterPro" id="IPR027417">
    <property type="entry name" value="P-loop_NTPase"/>
</dbReference>
<dbReference type="InterPro" id="IPR025420">
    <property type="entry name" value="DUF4143"/>
</dbReference>
<dbReference type="InterPro" id="IPR003593">
    <property type="entry name" value="AAA+_ATPase"/>
</dbReference>
<evidence type="ECO:0000313" key="3">
    <source>
        <dbReference type="Proteomes" id="UP000653797"/>
    </source>
</evidence>
<organism evidence="2 3">
    <name type="scientific">Spirosoma validum</name>
    <dbReference type="NCBI Taxonomy" id="2771355"/>
    <lineage>
        <taxon>Bacteria</taxon>
        <taxon>Pseudomonadati</taxon>
        <taxon>Bacteroidota</taxon>
        <taxon>Cytophagia</taxon>
        <taxon>Cytophagales</taxon>
        <taxon>Cytophagaceae</taxon>
        <taxon>Spirosoma</taxon>
    </lineage>
</organism>
<dbReference type="Proteomes" id="UP000653797">
    <property type="component" value="Unassembled WGS sequence"/>
</dbReference>
<evidence type="ECO:0000259" key="1">
    <source>
        <dbReference type="SMART" id="SM00382"/>
    </source>
</evidence>
<dbReference type="EMBL" id="JACXAA010000001">
    <property type="protein sequence ID" value="MBD2752205.1"/>
    <property type="molecule type" value="Genomic_DNA"/>
</dbReference>
<reference evidence="2" key="1">
    <citation type="submission" date="2020-09" db="EMBL/GenBank/DDBJ databases">
        <authorList>
            <person name="Kim M.K."/>
        </authorList>
    </citation>
    <scope>NUCLEOTIDE SEQUENCE</scope>
    <source>
        <strain evidence="2">BT704</strain>
    </source>
</reference>
<protein>
    <submittedName>
        <fullName evidence="2">ATP-binding protein</fullName>
    </submittedName>
</protein>
<dbReference type="AlphaFoldDB" id="A0A927AYQ3"/>